<keyword evidence="4 6" id="KW-1133">Transmembrane helix</keyword>
<feature type="transmembrane region" description="Helical" evidence="6">
    <location>
        <begin position="103"/>
        <end position="121"/>
    </location>
</feature>
<feature type="transmembrane region" description="Helical" evidence="6">
    <location>
        <begin position="221"/>
        <end position="243"/>
    </location>
</feature>
<dbReference type="Gene3D" id="1.20.1250.20">
    <property type="entry name" value="MFS general substrate transporter like domains"/>
    <property type="match status" value="2"/>
</dbReference>
<dbReference type="GO" id="GO:0022857">
    <property type="term" value="F:transmembrane transporter activity"/>
    <property type="evidence" value="ECO:0007669"/>
    <property type="project" value="InterPro"/>
</dbReference>
<feature type="transmembrane region" description="Helical" evidence="6">
    <location>
        <begin position="188"/>
        <end position="209"/>
    </location>
</feature>
<comment type="subcellular location">
    <subcellularLocation>
        <location evidence="1">Membrane</location>
        <topology evidence="1">Multi-pass membrane protein</topology>
    </subcellularLocation>
</comment>
<feature type="domain" description="Major facilitator superfamily (MFS) profile" evidence="7">
    <location>
        <begin position="62"/>
        <end position="473"/>
    </location>
</feature>
<dbReference type="GO" id="GO:0016020">
    <property type="term" value="C:membrane"/>
    <property type="evidence" value="ECO:0007669"/>
    <property type="project" value="UniProtKB-SubCell"/>
</dbReference>
<dbReference type="CDD" id="cd17327">
    <property type="entry name" value="MFS_FEN2_like"/>
    <property type="match status" value="1"/>
</dbReference>
<dbReference type="OrthoDB" id="2962993at2759"/>
<dbReference type="PANTHER" id="PTHR43791">
    <property type="entry name" value="PERMEASE-RELATED"/>
    <property type="match status" value="1"/>
</dbReference>
<feature type="transmembrane region" description="Helical" evidence="6">
    <location>
        <begin position="296"/>
        <end position="319"/>
    </location>
</feature>
<name>A0A139GVR3_9PEZI</name>
<dbReference type="EMBL" id="LFZN01000305">
    <property type="protein sequence ID" value="KXS94269.1"/>
    <property type="molecule type" value="Genomic_DNA"/>
</dbReference>
<dbReference type="InterPro" id="IPR011701">
    <property type="entry name" value="MFS"/>
</dbReference>
<evidence type="ECO:0000256" key="1">
    <source>
        <dbReference type="ARBA" id="ARBA00004141"/>
    </source>
</evidence>
<evidence type="ECO:0000256" key="6">
    <source>
        <dbReference type="SAM" id="Phobius"/>
    </source>
</evidence>
<protein>
    <recommendedName>
        <fullName evidence="7">Major facilitator superfamily (MFS) profile domain-containing protein</fullName>
    </recommendedName>
</protein>
<evidence type="ECO:0000256" key="2">
    <source>
        <dbReference type="ARBA" id="ARBA00022448"/>
    </source>
</evidence>
<evidence type="ECO:0000313" key="8">
    <source>
        <dbReference type="EMBL" id="KXS94269.1"/>
    </source>
</evidence>
<feature type="transmembrane region" description="Helical" evidence="6">
    <location>
        <begin position="448"/>
        <end position="469"/>
    </location>
</feature>
<dbReference type="Proteomes" id="UP000070133">
    <property type="component" value="Unassembled WGS sequence"/>
</dbReference>
<sequence length="507" mass="56946">MADIKEDQPHEKEEYVISSTESLRELNAKTVLVEIPDPDADKTVAERKALDKALMRKIDFWLIPWLCLLYLLSFLDRTNIGNARLAGMEKNLKMEGHDYNNTLTIFFISYALAEPVTNVLLKRLTPRVFFTGIILMWGMIMTLMGLVHTYKGLLIARFFLGLAEAGLFPGVNYYLSCWYKRSELGLRAAIFFSAAALAGSFGGLLAAAIAQMDGIGGKHGWAWIFIIEGLATFFVGMFCWFMISNWPDTARFLTPDERLRVRRRLAEDKQSSTGEEYDKRHIIAALKDWKCWGYAVIYMGNLCPLYAFSLFLPTILAAMGYKGTHAQLLSVPPYAVAAAMTIFIGWVADRTKQRGICNMFTVAMAIAGFSMLIASETPHIQYAGTFLGAAGIYPTIPNTLTWASNNIEGVYKRGVIIGIVVGWGNLNGVVSSNIYLKQQKPRYYTGHGTVLGYLVVCLLGGTVFMYTMLRRENRLRRSGRRDGMHDGMTEDEIWVAGDKRPDFLYTL</sequence>
<organism evidence="8 9">
    <name type="scientific">Pseudocercospora eumusae</name>
    <dbReference type="NCBI Taxonomy" id="321146"/>
    <lineage>
        <taxon>Eukaryota</taxon>
        <taxon>Fungi</taxon>
        <taxon>Dikarya</taxon>
        <taxon>Ascomycota</taxon>
        <taxon>Pezizomycotina</taxon>
        <taxon>Dothideomycetes</taxon>
        <taxon>Dothideomycetidae</taxon>
        <taxon>Mycosphaerellales</taxon>
        <taxon>Mycosphaerellaceae</taxon>
        <taxon>Pseudocercospora</taxon>
    </lineage>
</organism>
<evidence type="ECO:0000256" key="5">
    <source>
        <dbReference type="ARBA" id="ARBA00023136"/>
    </source>
</evidence>
<dbReference type="SUPFAM" id="SSF103473">
    <property type="entry name" value="MFS general substrate transporter"/>
    <property type="match status" value="1"/>
</dbReference>
<feature type="transmembrane region" description="Helical" evidence="6">
    <location>
        <begin position="128"/>
        <end position="148"/>
    </location>
</feature>
<evidence type="ECO:0000313" key="9">
    <source>
        <dbReference type="Proteomes" id="UP000070133"/>
    </source>
</evidence>
<gene>
    <name evidence="8" type="ORF">AC578_9651</name>
</gene>
<dbReference type="AlphaFoldDB" id="A0A139GVR3"/>
<keyword evidence="9" id="KW-1185">Reference proteome</keyword>
<dbReference type="InterPro" id="IPR020846">
    <property type="entry name" value="MFS_dom"/>
</dbReference>
<dbReference type="PROSITE" id="PS50850">
    <property type="entry name" value="MFS"/>
    <property type="match status" value="1"/>
</dbReference>
<feature type="transmembrane region" description="Helical" evidence="6">
    <location>
        <begin position="154"/>
        <end position="176"/>
    </location>
</feature>
<dbReference type="FunFam" id="1.20.1250.20:FF:000034">
    <property type="entry name" value="MFS general substrate transporter"/>
    <property type="match status" value="1"/>
</dbReference>
<reference evidence="8 9" key="1">
    <citation type="submission" date="2015-07" db="EMBL/GenBank/DDBJ databases">
        <title>Comparative genomics of the Sigatoka disease complex on banana suggests a link between parallel evolutionary changes in Pseudocercospora fijiensis and Pseudocercospora eumusae and increased virulence on the banana host.</title>
        <authorList>
            <person name="Chang T.-C."/>
            <person name="Salvucci A."/>
            <person name="Crous P.W."/>
            <person name="Stergiopoulos I."/>
        </authorList>
    </citation>
    <scope>NUCLEOTIDE SEQUENCE [LARGE SCALE GENOMIC DNA]</scope>
    <source>
        <strain evidence="8 9">CBS 114824</strain>
    </source>
</reference>
<proteinExistence type="predicted"/>
<evidence type="ECO:0000259" key="7">
    <source>
        <dbReference type="PROSITE" id="PS50850"/>
    </source>
</evidence>
<feature type="transmembrane region" description="Helical" evidence="6">
    <location>
        <begin position="58"/>
        <end position="75"/>
    </location>
</feature>
<feature type="transmembrane region" description="Helical" evidence="6">
    <location>
        <begin position="331"/>
        <end position="348"/>
    </location>
</feature>
<evidence type="ECO:0000256" key="3">
    <source>
        <dbReference type="ARBA" id="ARBA00022692"/>
    </source>
</evidence>
<comment type="caution">
    <text evidence="8">The sequence shown here is derived from an EMBL/GenBank/DDBJ whole genome shotgun (WGS) entry which is preliminary data.</text>
</comment>
<keyword evidence="5 6" id="KW-0472">Membrane</keyword>
<feature type="transmembrane region" description="Helical" evidence="6">
    <location>
        <begin position="355"/>
        <end position="374"/>
    </location>
</feature>
<dbReference type="FunFam" id="1.20.1250.20:FF:000068">
    <property type="entry name" value="MFS general substrate transporter"/>
    <property type="match status" value="1"/>
</dbReference>
<dbReference type="Pfam" id="PF07690">
    <property type="entry name" value="MFS_1"/>
    <property type="match status" value="1"/>
</dbReference>
<accession>A0A139GVR3</accession>
<keyword evidence="2" id="KW-0813">Transport</keyword>
<dbReference type="PANTHER" id="PTHR43791:SF19">
    <property type="entry name" value="TRANSPORTER, PUTATIVE (AFU_ORTHOLOGUE AFUA_1G01812)-RELATED"/>
    <property type="match status" value="1"/>
</dbReference>
<dbReference type="InterPro" id="IPR036259">
    <property type="entry name" value="MFS_trans_sf"/>
</dbReference>
<feature type="transmembrane region" description="Helical" evidence="6">
    <location>
        <begin position="380"/>
        <end position="403"/>
    </location>
</feature>
<keyword evidence="3 6" id="KW-0812">Transmembrane</keyword>
<evidence type="ECO:0000256" key="4">
    <source>
        <dbReference type="ARBA" id="ARBA00022989"/>
    </source>
</evidence>
<feature type="transmembrane region" description="Helical" evidence="6">
    <location>
        <begin position="415"/>
        <end position="436"/>
    </location>
</feature>